<dbReference type="Proteomes" id="UP001296873">
    <property type="component" value="Unassembled WGS sequence"/>
</dbReference>
<dbReference type="RefSeq" id="WP_200338719.1">
    <property type="nucleotide sequence ID" value="NZ_NRRL01000001.1"/>
</dbReference>
<sequence length="917" mass="100905">MTQPEQINHLYPASAHAEARRILGAFKDTRINRWVKRQASVWLRKRPACAVQIHEIPADIPDWAQQVIAAGGALHELRIDEGAAQKLTHLSHWLQDIARTASARKADPEAKAEASKRLKSLNRTTVDQALEHADRWFDLTARRMARQRLAKKTDRAPGSDRIETPSGREWLRLQPNELKAVGQRLKNCLARGFYSGDVARGHAAVWGLFDDTGAIAAARFDRRDSQAPDATQRVWVLKEFEAVPGSDAARDLGPLVRAYPDPLTQDSRSRPHLGLIDGYHAGEFPVIHEGQHLILRGNSSRLIAEFPKPRHQSFHALRINDGVVSGGRELLGLNASPDTIRDLAAGLSKLATVTRVADPAIVTKEEGGFALIDDVMAPEAVSRNGHTAIYCNGPADDRSSWVVREHGRYQPLFGGTTLNGRLIKKITPVDIEATELARILNAVDPTCALAQDFRIRPGANLSVSYNDDRSMIDRPMPGPTGWTTPDALSQTVAHGNGMRLDRIEINDRTLYRLHTDAGETRIYVNRSRKLLEPQWSGGPHLGSDTMVGHLASPISPAHVEGYRAAIADSGYTLELNLPDTPFKDVDGSPQMPEQKRRRPLIDIVTGETRPDLGFCVKNAGVRYVFDGSGRLTFSHRLRRQSVTAVTLYPVNGQPRACQQELSHLASVAIACGYQLQDKLARALREIGYGLLNGVPVKIRGGFHDTLEIKGEDGAVLAVASPEHTNFSFLDNLIAADDPRIWLVSEPDVRGYTRVYVNRSHELALDLIGDLDDAARHVIQQALMQLGEATGLGFAAKSLATVGLMTGPVGLVEMPADHPLRAGRMETGELCWRARLVKNAVFPSCSWSLHRTGAEREQDALLTYDASAGTVGIQDPDERDLRPIPVKLLVDLGPEIGRAIQDLRSLIETHFGELRTGY</sequence>
<proteinExistence type="predicted"/>
<accession>A0ABS1DAN7</accession>
<evidence type="ECO:0000313" key="1">
    <source>
        <dbReference type="EMBL" id="MBK1666663.1"/>
    </source>
</evidence>
<dbReference type="EMBL" id="NRRL01000001">
    <property type="protein sequence ID" value="MBK1666663.1"/>
    <property type="molecule type" value="Genomic_DNA"/>
</dbReference>
<keyword evidence="2" id="KW-1185">Reference proteome</keyword>
<gene>
    <name evidence="1" type="ORF">CKO28_01215</name>
</gene>
<evidence type="ECO:0000313" key="2">
    <source>
        <dbReference type="Proteomes" id="UP001296873"/>
    </source>
</evidence>
<protein>
    <submittedName>
        <fullName evidence="1">Uncharacterized protein</fullName>
    </submittedName>
</protein>
<name>A0ABS1DAN7_9PROT</name>
<reference evidence="1 2" key="1">
    <citation type="journal article" date="2020" name="Microorganisms">
        <title>Osmotic Adaptation and Compatible Solute Biosynthesis of Phototrophic Bacteria as Revealed from Genome Analyses.</title>
        <authorList>
            <person name="Imhoff J.F."/>
            <person name="Rahn T."/>
            <person name="Kunzel S."/>
            <person name="Keller A."/>
            <person name="Neulinger S.C."/>
        </authorList>
    </citation>
    <scope>NUCLEOTIDE SEQUENCE [LARGE SCALE GENOMIC DNA]</scope>
    <source>
        <strain evidence="1 2">DSM 9895</strain>
    </source>
</reference>
<comment type="caution">
    <text evidence="1">The sequence shown here is derived from an EMBL/GenBank/DDBJ whole genome shotgun (WGS) entry which is preliminary data.</text>
</comment>
<organism evidence="1 2">
    <name type="scientific">Rhodovibrio sodomensis</name>
    <dbReference type="NCBI Taxonomy" id="1088"/>
    <lineage>
        <taxon>Bacteria</taxon>
        <taxon>Pseudomonadati</taxon>
        <taxon>Pseudomonadota</taxon>
        <taxon>Alphaproteobacteria</taxon>
        <taxon>Rhodospirillales</taxon>
        <taxon>Rhodovibrionaceae</taxon>
        <taxon>Rhodovibrio</taxon>
    </lineage>
</organism>